<accession>A0ABD1FUV4</accession>
<dbReference type="GO" id="GO:0008270">
    <property type="term" value="F:zinc ion binding"/>
    <property type="evidence" value="ECO:0007669"/>
    <property type="project" value="UniProtKB-KW"/>
</dbReference>
<dbReference type="Gene3D" id="3.30.40.10">
    <property type="entry name" value="Zinc/RING finger domain, C3HC4 (zinc finger)"/>
    <property type="match status" value="1"/>
</dbReference>
<dbReference type="Proteomes" id="UP001567538">
    <property type="component" value="Unassembled WGS sequence"/>
</dbReference>
<keyword evidence="2" id="KW-1133">Transmembrane helix</keyword>
<dbReference type="AlphaFoldDB" id="A0ABD1FUV4"/>
<evidence type="ECO:0000313" key="4">
    <source>
        <dbReference type="EMBL" id="KAL1535618.1"/>
    </source>
</evidence>
<evidence type="ECO:0000256" key="2">
    <source>
        <dbReference type="SAM" id="Phobius"/>
    </source>
</evidence>
<keyword evidence="5" id="KW-1185">Reference proteome</keyword>
<evidence type="ECO:0000259" key="3">
    <source>
        <dbReference type="PROSITE" id="PS50089"/>
    </source>
</evidence>
<dbReference type="SMART" id="SM00184">
    <property type="entry name" value="RING"/>
    <property type="match status" value="1"/>
</dbReference>
<dbReference type="InterPro" id="IPR001841">
    <property type="entry name" value="Znf_RING"/>
</dbReference>
<evidence type="ECO:0000256" key="1">
    <source>
        <dbReference type="PROSITE-ProRule" id="PRU00175"/>
    </source>
</evidence>
<keyword evidence="1" id="KW-0862">Zinc</keyword>
<keyword evidence="1" id="KW-0863">Zinc-finger</keyword>
<reference evidence="4 5" key="1">
    <citation type="submission" date="2024-06" db="EMBL/GenBank/DDBJ databases">
        <title>A chromosome level genome sequence of Diviner's sage (Salvia divinorum).</title>
        <authorList>
            <person name="Ford S.A."/>
            <person name="Ro D.-K."/>
            <person name="Ness R.W."/>
            <person name="Phillips M.A."/>
        </authorList>
    </citation>
    <scope>NUCLEOTIDE SEQUENCE [LARGE SCALE GENOMIC DNA]</scope>
    <source>
        <strain evidence="4">SAF-2024a</strain>
        <tissue evidence="4">Leaf</tissue>
    </source>
</reference>
<dbReference type="SUPFAM" id="SSF57850">
    <property type="entry name" value="RING/U-box"/>
    <property type="match status" value="1"/>
</dbReference>
<dbReference type="PANTHER" id="PTHR45676">
    <property type="entry name" value="RING-H2 FINGER PROTEIN ATL51-RELATED"/>
    <property type="match status" value="1"/>
</dbReference>
<keyword evidence="2" id="KW-0472">Membrane</keyword>
<dbReference type="PROSITE" id="PS50089">
    <property type="entry name" value="ZF_RING_2"/>
    <property type="match status" value="1"/>
</dbReference>
<dbReference type="InterPro" id="IPR013083">
    <property type="entry name" value="Znf_RING/FYVE/PHD"/>
</dbReference>
<gene>
    <name evidence="4" type="ORF">AAHA92_28378</name>
</gene>
<organism evidence="4 5">
    <name type="scientific">Salvia divinorum</name>
    <name type="common">Maria pastora</name>
    <name type="synonym">Diviner's sage</name>
    <dbReference type="NCBI Taxonomy" id="28513"/>
    <lineage>
        <taxon>Eukaryota</taxon>
        <taxon>Viridiplantae</taxon>
        <taxon>Streptophyta</taxon>
        <taxon>Embryophyta</taxon>
        <taxon>Tracheophyta</taxon>
        <taxon>Spermatophyta</taxon>
        <taxon>Magnoliopsida</taxon>
        <taxon>eudicotyledons</taxon>
        <taxon>Gunneridae</taxon>
        <taxon>Pentapetalae</taxon>
        <taxon>asterids</taxon>
        <taxon>lamiids</taxon>
        <taxon>Lamiales</taxon>
        <taxon>Lamiaceae</taxon>
        <taxon>Nepetoideae</taxon>
        <taxon>Mentheae</taxon>
        <taxon>Salviinae</taxon>
        <taxon>Salvia</taxon>
        <taxon>Salvia subgen. Calosphace</taxon>
    </lineage>
</organism>
<protein>
    <submittedName>
        <fullName evidence="4">RING-H2 finger protein ATL51-like</fullName>
    </submittedName>
</protein>
<proteinExistence type="predicted"/>
<feature type="transmembrane region" description="Helical" evidence="2">
    <location>
        <begin position="12"/>
        <end position="33"/>
    </location>
</feature>
<evidence type="ECO:0000313" key="5">
    <source>
        <dbReference type="Proteomes" id="UP001567538"/>
    </source>
</evidence>
<dbReference type="PANTHER" id="PTHR45676:SF177">
    <property type="entry name" value="RING-TYPE E3 UBIQUITIN TRANSFERASE"/>
    <property type="match status" value="1"/>
</dbReference>
<comment type="caution">
    <text evidence="4">The sequence shown here is derived from an EMBL/GenBank/DDBJ whole genome shotgun (WGS) entry which is preliminary data.</text>
</comment>
<dbReference type="EMBL" id="JBEAFC010000011">
    <property type="protein sequence ID" value="KAL1535618.1"/>
    <property type="molecule type" value="Genomic_DNA"/>
</dbReference>
<sequence>MADDENNGLVLKLIICLIAAASAAVVVTVYHCITARYARPQPPPSQRWLPPLEVQQQEMSVSLEHSVAELLPAHKHSKGAGSDGVDDSMCAICLCKFEEGEELRTLPECSHSFHVACIDMWLCSHWSCPMCRSAIGALGSSSPTLMHLLNPSSITHNTSPIETL</sequence>
<keyword evidence="2" id="KW-0812">Transmembrane</keyword>
<keyword evidence="1" id="KW-0479">Metal-binding</keyword>
<name>A0ABD1FUV4_SALDI</name>
<dbReference type="Pfam" id="PF13639">
    <property type="entry name" value="zf-RING_2"/>
    <property type="match status" value="1"/>
</dbReference>
<feature type="domain" description="RING-type" evidence="3">
    <location>
        <begin position="90"/>
        <end position="132"/>
    </location>
</feature>
<dbReference type="CDD" id="cd16461">
    <property type="entry name" value="RING-H2_EL5-like"/>
    <property type="match status" value="1"/>
</dbReference>